<accession>A0A8B7P737</accession>
<dbReference type="Gene3D" id="3.30.1370.10">
    <property type="entry name" value="K Homology domain, type 1"/>
    <property type="match status" value="3"/>
</dbReference>
<dbReference type="SMART" id="SM00322">
    <property type="entry name" value="KH"/>
    <property type="match status" value="3"/>
</dbReference>
<reference evidence="6" key="1">
    <citation type="submission" date="2025-08" db="UniProtKB">
        <authorList>
            <consortium name="RefSeq"/>
        </authorList>
    </citation>
    <scope>IDENTIFICATION</scope>
    <source>
        <tissue evidence="6">Whole organism</tissue>
    </source>
</reference>
<dbReference type="CDD" id="cd22434">
    <property type="entry name" value="KH-I_HNRNPK_rpt3"/>
    <property type="match status" value="1"/>
</dbReference>
<feature type="region of interest" description="Disordered" evidence="3">
    <location>
        <begin position="556"/>
        <end position="603"/>
    </location>
</feature>
<dbReference type="SUPFAM" id="SSF54791">
    <property type="entry name" value="Eukaryotic type KH-domain (KH-domain type I)"/>
    <property type="match status" value="3"/>
</dbReference>
<evidence type="ECO:0000313" key="5">
    <source>
        <dbReference type="Proteomes" id="UP000694843"/>
    </source>
</evidence>
<organism evidence="5 6">
    <name type="scientific">Hyalella azteca</name>
    <name type="common">Amphipod</name>
    <dbReference type="NCBI Taxonomy" id="294128"/>
    <lineage>
        <taxon>Eukaryota</taxon>
        <taxon>Metazoa</taxon>
        <taxon>Ecdysozoa</taxon>
        <taxon>Arthropoda</taxon>
        <taxon>Crustacea</taxon>
        <taxon>Multicrustacea</taxon>
        <taxon>Malacostraca</taxon>
        <taxon>Eumalacostraca</taxon>
        <taxon>Peracarida</taxon>
        <taxon>Amphipoda</taxon>
        <taxon>Senticaudata</taxon>
        <taxon>Talitrida</taxon>
        <taxon>Talitroidea</taxon>
        <taxon>Hyalellidae</taxon>
        <taxon>Hyalella</taxon>
    </lineage>
</organism>
<evidence type="ECO:0000256" key="1">
    <source>
        <dbReference type="ARBA" id="ARBA00022737"/>
    </source>
</evidence>
<feature type="compositionally biased region" description="Polar residues" evidence="3">
    <location>
        <begin position="130"/>
        <end position="146"/>
    </location>
</feature>
<evidence type="ECO:0000259" key="4">
    <source>
        <dbReference type="SMART" id="SM00322"/>
    </source>
</evidence>
<feature type="compositionally biased region" description="Low complexity" evidence="3">
    <location>
        <begin position="841"/>
        <end position="850"/>
    </location>
</feature>
<dbReference type="GeneID" id="108677243"/>
<feature type="region of interest" description="Disordered" evidence="3">
    <location>
        <begin position="783"/>
        <end position="857"/>
    </location>
</feature>
<feature type="region of interest" description="Disordered" evidence="3">
    <location>
        <begin position="165"/>
        <end position="196"/>
    </location>
</feature>
<dbReference type="GO" id="GO:0003723">
    <property type="term" value="F:RNA binding"/>
    <property type="evidence" value="ECO:0007669"/>
    <property type="project" value="UniProtKB-UniRule"/>
</dbReference>
<dbReference type="InterPro" id="IPR004088">
    <property type="entry name" value="KH_dom_type_1"/>
</dbReference>
<dbReference type="Proteomes" id="UP000694843">
    <property type="component" value="Unplaced"/>
</dbReference>
<evidence type="ECO:0000256" key="2">
    <source>
        <dbReference type="PROSITE-ProRule" id="PRU00117"/>
    </source>
</evidence>
<dbReference type="PANTHER" id="PTHR10288">
    <property type="entry name" value="KH DOMAIN CONTAINING RNA BINDING PROTEIN"/>
    <property type="match status" value="1"/>
</dbReference>
<dbReference type="GO" id="GO:0010468">
    <property type="term" value="P:regulation of gene expression"/>
    <property type="evidence" value="ECO:0007669"/>
    <property type="project" value="UniProtKB-ARBA"/>
</dbReference>
<sequence length="969" mass="103670">MFVSSQPLSHSQKIHDPGRVKLTEADIDDNTASEVLFNVGLLEIDANQGILENELDVSELASSLCGEKVGGRRPEETLSAEPSTNDSSDCGSPREDSVEDVLALAKEREEESGKLSDTFDDSSYAGYNSDADSSESACKKNGLSSSGISNRQADLLVNRVNRKRQANARLGTNGGPLKQSRSDVSQEPDDDSDCGVHGEYERTLAVQLRAAAILSNGSDHSLQIGQCLTSTHEVNIGSIHTTLKKSPNLFKFGLSETKSTSNNSDISTDSLPSLLSLPIDPRFASYNRPPPSRPNSYRFHHYENDLNTESSYTFTDTSYNSTFQNHHMNGHQSAVELKATCAFHAPPCHQPQAEGSFSSAPAIKISLSNAPLHLPPPNIPPPNLTKLLVSFKYSGETKQCGHNQVENRQDSFLPFSHTSVSSSFPSLRGSDELIVNGFVTQKPPNRQYAQAQNNGPPCPQCSHCSCSADNKFSTLDSDNSQFLRHTSGFTASIAPPPSQLNNLPSSAQQTPPQDQISSVLYCNNSVPPPPVPHYSLPQFPPPSLPQQALPSILFGAQQGTNYSGGGESYSAPDHSSIGMKRMSESVQSNESSPSTKRSRSSGDAEVRLLIQAKTAGSIIGKGGSNISRLRSEYTATITIPDCPGPERVLTIRGEESVVLKVLEEVLNALAEAIPRTGESDVRLLVHQSQAGAIIGKGGEKIKELREMCGGQVKAFSSCCPQSTDRVIQIAGDRGRVLLTLNTVVDTLRETPVKGIENPYNPYNYEDFFAAEYGGWGEGKGRFPRGGGPGMPPMGAPPQGPMGGRGPMGPPQGAMVPRDGGMGPFGDRRRGGGPPGGPFSPPRNGNGMNRRVGGGEDFDMMPSNGVGGVKGGGGGGYWNNNQPMGMAEQITTQVTIPKDVAGAIIGKGGARIRKIRADSCCSINIEDARPGSNDRVITIVGEDQQIKYAQYLLQQSVREFGGQGGRRENY</sequence>
<dbReference type="InterPro" id="IPR004087">
    <property type="entry name" value="KH_dom"/>
</dbReference>
<proteinExistence type="predicted"/>
<feature type="compositionally biased region" description="Low complexity" evidence="3">
    <location>
        <begin position="584"/>
        <end position="595"/>
    </location>
</feature>
<dbReference type="Pfam" id="PF00013">
    <property type="entry name" value="KH_1"/>
    <property type="match status" value="3"/>
</dbReference>
<dbReference type="AlphaFoldDB" id="A0A8B7P737"/>
<feature type="compositionally biased region" description="Polar residues" evidence="3">
    <location>
        <begin position="80"/>
        <end position="90"/>
    </location>
</feature>
<dbReference type="KEGG" id="hazt:108677243"/>
<dbReference type="OrthoDB" id="1937934at2759"/>
<feature type="domain" description="K Homology" evidence="4">
    <location>
        <begin position="887"/>
        <end position="957"/>
    </location>
</feature>
<keyword evidence="5" id="KW-1185">Reference proteome</keyword>
<dbReference type="InterPro" id="IPR036612">
    <property type="entry name" value="KH_dom_type_1_sf"/>
</dbReference>
<feature type="domain" description="K Homology" evidence="4">
    <location>
        <begin position="677"/>
        <end position="748"/>
    </location>
</feature>
<feature type="compositionally biased region" description="Pro residues" evidence="3">
    <location>
        <begin position="789"/>
        <end position="799"/>
    </location>
</feature>
<name>A0A8B7P737_HYAAZ</name>
<keyword evidence="1" id="KW-0677">Repeat</keyword>
<feature type="compositionally biased region" description="Basic and acidic residues" evidence="3">
    <location>
        <begin position="105"/>
        <end position="114"/>
    </location>
</feature>
<evidence type="ECO:0000313" key="6">
    <source>
        <dbReference type="RefSeq" id="XP_018020931.1"/>
    </source>
</evidence>
<feature type="region of interest" description="Disordered" evidence="3">
    <location>
        <begin position="488"/>
        <end position="514"/>
    </location>
</feature>
<feature type="region of interest" description="Disordered" evidence="3">
    <location>
        <begin position="66"/>
        <end position="146"/>
    </location>
</feature>
<dbReference type="RefSeq" id="XP_018020931.1">
    <property type="nucleotide sequence ID" value="XM_018165442.2"/>
</dbReference>
<keyword evidence="2" id="KW-0694">RNA-binding</keyword>
<dbReference type="PROSITE" id="PS50084">
    <property type="entry name" value="KH_TYPE_1"/>
    <property type="match status" value="3"/>
</dbReference>
<feature type="domain" description="K Homology" evidence="4">
    <location>
        <begin position="602"/>
        <end position="670"/>
    </location>
</feature>
<dbReference type="CDD" id="cd22432">
    <property type="entry name" value="KH-I_HNRNPK_rpt1"/>
    <property type="match status" value="1"/>
</dbReference>
<dbReference type="CDD" id="cd22433">
    <property type="entry name" value="KH-I_HNRNPK_rpt2"/>
    <property type="match status" value="1"/>
</dbReference>
<protein>
    <submittedName>
        <fullName evidence="6">Uncharacterized protein LOC108677243 isoform X1</fullName>
    </submittedName>
</protein>
<gene>
    <name evidence="6" type="primary">LOC108677243</name>
</gene>
<evidence type="ECO:0000256" key="3">
    <source>
        <dbReference type="SAM" id="MobiDB-lite"/>
    </source>
</evidence>